<evidence type="ECO:0000256" key="1">
    <source>
        <dbReference type="SAM" id="MobiDB-lite"/>
    </source>
</evidence>
<keyword evidence="2" id="KW-0812">Transmembrane</keyword>
<accession>A0AAD7JHM7</accession>
<evidence type="ECO:0000313" key="3">
    <source>
        <dbReference type="EMBL" id="KAJ7765038.1"/>
    </source>
</evidence>
<feature type="transmembrane region" description="Helical" evidence="2">
    <location>
        <begin position="32"/>
        <end position="52"/>
    </location>
</feature>
<evidence type="ECO:0000313" key="4">
    <source>
        <dbReference type="Proteomes" id="UP001215280"/>
    </source>
</evidence>
<dbReference type="AlphaFoldDB" id="A0AAD7JHM7"/>
<protein>
    <recommendedName>
        <fullName evidence="5">Transmembrane protein</fullName>
    </recommendedName>
</protein>
<dbReference type="Proteomes" id="UP001215280">
    <property type="component" value="Unassembled WGS sequence"/>
</dbReference>
<comment type="caution">
    <text evidence="3">The sequence shown here is derived from an EMBL/GenBank/DDBJ whole genome shotgun (WGS) entry which is preliminary data.</text>
</comment>
<proteinExistence type="predicted"/>
<feature type="region of interest" description="Disordered" evidence="1">
    <location>
        <begin position="1"/>
        <end position="21"/>
    </location>
</feature>
<gene>
    <name evidence="3" type="ORF">DFH07DRAFT_955869</name>
</gene>
<dbReference type="EMBL" id="JARJLG010000036">
    <property type="protein sequence ID" value="KAJ7765038.1"/>
    <property type="molecule type" value="Genomic_DNA"/>
</dbReference>
<name>A0AAD7JHM7_9AGAR</name>
<keyword evidence="4" id="KW-1185">Reference proteome</keyword>
<evidence type="ECO:0008006" key="5">
    <source>
        <dbReference type="Google" id="ProtNLM"/>
    </source>
</evidence>
<organism evidence="3 4">
    <name type="scientific">Mycena maculata</name>
    <dbReference type="NCBI Taxonomy" id="230809"/>
    <lineage>
        <taxon>Eukaryota</taxon>
        <taxon>Fungi</taxon>
        <taxon>Dikarya</taxon>
        <taxon>Basidiomycota</taxon>
        <taxon>Agaricomycotina</taxon>
        <taxon>Agaricomycetes</taxon>
        <taxon>Agaricomycetidae</taxon>
        <taxon>Agaricales</taxon>
        <taxon>Marasmiineae</taxon>
        <taxon>Mycenaceae</taxon>
        <taxon>Mycena</taxon>
    </lineage>
</organism>
<sequence length="81" mass="8591">MATPTTSLTSTSPASSSASAAASSTVPLSRTHLVGIIGSFLGALVLCIAMRIDRRRRNKNIDVKQQLLAAAYFQLELKTTL</sequence>
<reference evidence="3" key="1">
    <citation type="submission" date="2023-03" db="EMBL/GenBank/DDBJ databases">
        <title>Massive genome expansion in bonnet fungi (Mycena s.s.) driven by repeated elements and novel gene families across ecological guilds.</title>
        <authorList>
            <consortium name="Lawrence Berkeley National Laboratory"/>
            <person name="Harder C.B."/>
            <person name="Miyauchi S."/>
            <person name="Viragh M."/>
            <person name="Kuo A."/>
            <person name="Thoen E."/>
            <person name="Andreopoulos B."/>
            <person name="Lu D."/>
            <person name="Skrede I."/>
            <person name="Drula E."/>
            <person name="Henrissat B."/>
            <person name="Morin E."/>
            <person name="Kohler A."/>
            <person name="Barry K."/>
            <person name="LaButti K."/>
            <person name="Morin E."/>
            <person name="Salamov A."/>
            <person name="Lipzen A."/>
            <person name="Mereny Z."/>
            <person name="Hegedus B."/>
            <person name="Baldrian P."/>
            <person name="Stursova M."/>
            <person name="Weitz H."/>
            <person name="Taylor A."/>
            <person name="Grigoriev I.V."/>
            <person name="Nagy L.G."/>
            <person name="Martin F."/>
            <person name="Kauserud H."/>
        </authorList>
    </citation>
    <scope>NUCLEOTIDE SEQUENCE</scope>
    <source>
        <strain evidence="3">CBHHK188m</strain>
    </source>
</reference>
<evidence type="ECO:0000256" key="2">
    <source>
        <dbReference type="SAM" id="Phobius"/>
    </source>
</evidence>
<keyword evidence="2" id="KW-1133">Transmembrane helix</keyword>
<keyword evidence="2" id="KW-0472">Membrane</keyword>